<feature type="binding site" evidence="8">
    <location>
        <position position="64"/>
    </location>
    <ligand>
        <name>Zn(2+)</name>
        <dbReference type="ChEBI" id="CHEBI:29105"/>
        <label>2</label>
    </ligand>
</feature>
<comment type="cofactor">
    <cofactor evidence="8">
        <name>Mg(2+)</name>
        <dbReference type="ChEBI" id="CHEBI:18420"/>
    </cofactor>
    <text evidence="8">Binds 1 Mg(2+) ion.</text>
</comment>
<feature type="binding site" evidence="8">
    <location>
        <position position="179"/>
    </location>
    <ligand>
        <name>Mg(2+)</name>
        <dbReference type="ChEBI" id="CHEBI:18420"/>
    </ligand>
</feature>
<dbReference type="PRINTS" id="PR00113">
    <property type="entry name" value="ALKPHPHTASE"/>
</dbReference>
<comment type="catalytic activity">
    <reaction evidence="10">
        <text>a phosphate monoester + H2O = an alcohol + phosphate</text>
        <dbReference type="Rhea" id="RHEA:15017"/>
        <dbReference type="ChEBI" id="CHEBI:15377"/>
        <dbReference type="ChEBI" id="CHEBI:30879"/>
        <dbReference type="ChEBI" id="CHEBI:43474"/>
        <dbReference type="ChEBI" id="CHEBI:67140"/>
        <dbReference type="EC" id="3.1.3.1"/>
    </reaction>
</comment>
<feature type="binding site" evidence="8">
    <location>
        <position position="64"/>
    </location>
    <ligand>
        <name>Mg(2+)</name>
        <dbReference type="ChEBI" id="CHEBI:18420"/>
    </ligand>
</feature>
<dbReference type="PANTHER" id="PTHR11596:SF91">
    <property type="entry name" value="ALKALINE PHOSPHATASE-RELATED"/>
    <property type="match status" value="1"/>
</dbReference>
<evidence type="ECO:0000256" key="5">
    <source>
        <dbReference type="ARBA" id="ARBA00022833"/>
    </source>
</evidence>
<comment type="cofactor">
    <cofactor evidence="8">
        <name>Zn(2+)</name>
        <dbReference type="ChEBI" id="CHEBI:29105"/>
    </cofactor>
    <text evidence="8">Binds 2 Zn(2+) ions.</text>
</comment>
<dbReference type="PROSITE" id="PS00123">
    <property type="entry name" value="ALKALINE_PHOSPHATASE"/>
    <property type="match status" value="1"/>
</dbReference>
<keyword evidence="6 8" id="KW-0460">Magnesium</keyword>
<keyword evidence="12" id="KW-1185">Reference proteome</keyword>
<dbReference type="InterPro" id="IPR018299">
    <property type="entry name" value="Alkaline_phosphatase_AS"/>
</dbReference>
<reference evidence="11 12" key="1">
    <citation type="submission" date="2017-12" db="EMBL/GenBank/DDBJ databases">
        <title>Hemimetabolous genomes reveal molecular basis of termite eusociality.</title>
        <authorList>
            <person name="Harrison M.C."/>
            <person name="Jongepier E."/>
            <person name="Robertson H.M."/>
            <person name="Arning N."/>
            <person name="Bitard-Feildel T."/>
            <person name="Chao H."/>
            <person name="Childers C.P."/>
            <person name="Dinh H."/>
            <person name="Doddapaneni H."/>
            <person name="Dugan S."/>
            <person name="Gowin J."/>
            <person name="Greiner C."/>
            <person name="Han Y."/>
            <person name="Hu H."/>
            <person name="Hughes D.S.T."/>
            <person name="Huylmans A.-K."/>
            <person name="Kemena C."/>
            <person name="Kremer L.P.M."/>
            <person name="Lee S.L."/>
            <person name="Lopez-Ezquerra A."/>
            <person name="Mallet L."/>
            <person name="Monroy-Kuhn J.M."/>
            <person name="Moser A."/>
            <person name="Murali S.C."/>
            <person name="Muzny D.M."/>
            <person name="Otani S."/>
            <person name="Piulachs M.-D."/>
            <person name="Poelchau M."/>
            <person name="Qu J."/>
            <person name="Schaub F."/>
            <person name="Wada-Katsumata A."/>
            <person name="Worley K.C."/>
            <person name="Xie Q."/>
            <person name="Ylla G."/>
            <person name="Poulsen M."/>
            <person name="Gibbs R.A."/>
            <person name="Schal C."/>
            <person name="Richards S."/>
            <person name="Belles X."/>
            <person name="Korb J."/>
            <person name="Bornberg-Bauer E."/>
        </authorList>
    </citation>
    <scope>NUCLEOTIDE SEQUENCE [LARGE SCALE GENOMIC DNA]</scope>
    <source>
        <tissue evidence="11">Whole body</tissue>
    </source>
</reference>
<evidence type="ECO:0000256" key="6">
    <source>
        <dbReference type="ARBA" id="ARBA00022842"/>
    </source>
</evidence>
<comment type="similarity">
    <text evidence="1 9">Belongs to the alkaline phosphatase family.</text>
</comment>
<name>A0A2J7PHJ5_9NEOP</name>
<organism evidence="11 12">
    <name type="scientific">Cryptotermes secundus</name>
    <dbReference type="NCBI Taxonomy" id="105785"/>
    <lineage>
        <taxon>Eukaryota</taxon>
        <taxon>Metazoa</taxon>
        <taxon>Ecdysozoa</taxon>
        <taxon>Arthropoda</taxon>
        <taxon>Hexapoda</taxon>
        <taxon>Insecta</taxon>
        <taxon>Pterygota</taxon>
        <taxon>Neoptera</taxon>
        <taxon>Polyneoptera</taxon>
        <taxon>Dictyoptera</taxon>
        <taxon>Blattodea</taxon>
        <taxon>Blattoidea</taxon>
        <taxon>Termitoidae</taxon>
        <taxon>Kalotermitidae</taxon>
        <taxon>Cryptotermitinae</taxon>
        <taxon>Cryptotermes</taxon>
    </lineage>
</organism>
<feature type="binding site" evidence="8">
    <location>
        <position position="177"/>
    </location>
    <ligand>
        <name>Mg(2+)</name>
        <dbReference type="ChEBI" id="CHEBI:18420"/>
    </ligand>
</feature>
<dbReference type="PANTHER" id="PTHR11596">
    <property type="entry name" value="ALKALINE PHOSPHATASE"/>
    <property type="match status" value="1"/>
</dbReference>
<evidence type="ECO:0000256" key="9">
    <source>
        <dbReference type="RuleBase" id="RU003946"/>
    </source>
</evidence>
<keyword evidence="5 8" id="KW-0862">Zinc</keyword>
<comment type="caution">
    <text evidence="11">The sequence shown here is derived from an EMBL/GenBank/DDBJ whole genome shotgun (WGS) entry which is preliminary data.</text>
</comment>
<dbReference type="CDD" id="cd16012">
    <property type="entry name" value="ALP"/>
    <property type="match status" value="1"/>
</dbReference>
<evidence type="ECO:0000256" key="1">
    <source>
        <dbReference type="ARBA" id="ARBA00005984"/>
    </source>
</evidence>
<dbReference type="InParanoid" id="A0A2J7PHJ5"/>
<keyword evidence="4 10" id="KW-0378">Hydrolase</keyword>
<dbReference type="GO" id="GO:0004035">
    <property type="term" value="F:alkaline phosphatase activity"/>
    <property type="evidence" value="ECO:0007669"/>
    <property type="project" value="UniProtKB-EC"/>
</dbReference>
<evidence type="ECO:0000313" key="12">
    <source>
        <dbReference type="Proteomes" id="UP000235965"/>
    </source>
</evidence>
<dbReference type="EC" id="3.1.3.1" evidence="2 10"/>
<dbReference type="STRING" id="105785.A0A2J7PHJ5"/>
<evidence type="ECO:0000256" key="4">
    <source>
        <dbReference type="ARBA" id="ARBA00022801"/>
    </source>
</evidence>
<dbReference type="InterPro" id="IPR017850">
    <property type="entry name" value="Alkaline_phosphatase_core_sf"/>
</dbReference>
<dbReference type="AlphaFoldDB" id="A0A2J7PHJ5"/>
<dbReference type="EMBL" id="NEVH01025135">
    <property type="protein sequence ID" value="PNF15816.1"/>
    <property type="molecule type" value="Genomic_DNA"/>
</dbReference>
<evidence type="ECO:0000256" key="3">
    <source>
        <dbReference type="ARBA" id="ARBA00022723"/>
    </source>
</evidence>
<evidence type="ECO:0000313" key="11">
    <source>
        <dbReference type="EMBL" id="PNF15816.1"/>
    </source>
</evidence>
<accession>A0A2J7PHJ5</accession>
<gene>
    <name evidence="11" type="ORF">B7P43_G09886</name>
</gene>
<dbReference type="SMART" id="SM00098">
    <property type="entry name" value="alkPPc"/>
    <property type="match status" value="1"/>
</dbReference>
<proteinExistence type="inferred from homology"/>
<dbReference type="SUPFAM" id="SSF53649">
    <property type="entry name" value="Alkaline phosphatase-like"/>
    <property type="match status" value="1"/>
</dbReference>
<sequence length="237" mass="25779">MIDVYVSDTAHQTHRTRRLRHVKDYNPEDDSEFWINKAQSVLSAKLARKAITGPAKNVIMFLGDGFSIPTLAAARAYLGQSQGAPGEETELSFEEFPNTGLSKTYCVDSQVADSACSATAYLSGVKANIGTAGVTGRVKVDDCAAMRNTSNQVSSILKWSQDAGKSTGVVTTTRITHASPSGTYAHIANRDWENDAEVRNSGQDPDICDDIAEQLVNRIPGKNIKVSICRYEEYIIL</sequence>
<dbReference type="OrthoDB" id="5818554at2759"/>
<feature type="active site" description="Phosphoserine intermediate" evidence="7">
    <location>
        <position position="114"/>
    </location>
</feature>
<protein>
    <recommendedName>
        <fullName evidence="2 10">Alkaline phosphatase</fullName>
        <ecNumber evidence="2 10">3.1.3.1</ecNumber>
    </recommendedName>
</protein>
<dbReference type="InterPro" id="IPR001952">
    <property type="entry name" value="Alkaline_phosphatase"/>
</dbReference>
<dbReference type="GO" id="GO:0046872">
    <property type="term" value="F:metal ion binding"/>
    <property type="evidence" value="ECO:0007669"/>
    <property type="project" value="UniProtKB-KW"/>
</dbReference>
<dbReference type="Pfam" id="PF00245">
    <property type="entry name" value="Alk_phosphatase"/>
    <property type="match status" value="1"/>
</dbReference>
<evidence type="ECO:0000256" key="2">
    <source>
        <dbReference type="ARBA" id="ARBA00012647"/>
    </source>
</evidence>
<keyword evidence="3 8" id="KW-0479">Metal-binding</keyword>
<dbReference type="Proteomes" id="UP000235965">
    <property type="component" value="Unassembled WGS sequence"/>
</dbReference>
<evidence type="ECO:0000256" key="7">
    <source>
        <dbReference type="PIRSR" id="PIRSR601952-1"/>
    </source>
</evidence>
<dbReference type="Gene3D" id="3.40.720.10">
    <property type="entry name" value="Alkaline Phosphatase, subunit A"/>
    <property type="match status" value="1"/>
</dbReference>
<evidence type="ECO:0000256" key="8">
    <source>
        <dbReference type="PIRSR" id="PIRSR601952-2"/>
    </source>
</evidence>
<evidence type="ECO:0000256" key="10">
    <source>
        <dbReference type="RuleBase" id="RU003947"/>
    </source>
</evidence>